<evidence type="ECO:0000256" key="3">
    <source>
        <dbReference type="SAM" id="MobiDB-lite"/>
    </source>
</evidence>
<evidence type="ECO:0000256" key="2">
    <source>
        <dbReference type="ARBA" id="ARBA00023242"/>
    </source>
</evidence>
<dbReference type="InterPro" id="IPR036864">
    <property type="entry name" value="Zn2-C6_fun-type_DNA-bd_sf"/>
</dbReference>
<dbReference type="GO" id="GO:0005634">
    <property type="term" value="C:nucleus"/>
    <property type="evidence" value="ECO:0007669"/>
    <property type="project" value="TreeGrafter"/>
</dbReference>
<feature type="compositionally biased region" description="Polar residues" evidence="3">
    <location>
        <begin position="132"/>
        <end position="153"/>
    </location>
</feature>
<gene>
    <name evidence="5" type="ORF">AAL_02550</name>
</gene>
<evidence type="ECO:0000259" key="4">
    <source>
        <dbReference type="PROSITE" id="PS50048"/>
    </source>
</evidence>
<keyword evidence="2" id="KW-0539">Nucleus</keyword>
<dbReference type="SMART" id="SM00906">
    <property type="entry name" value="Fungal_trans"/>
    <property type="match status" value="1"/>
</dbReference>
<dbReference type="EMBL" id="AZGY01000004">
    <property type="protein sequence ID" value="KZZ98999.1"/>
    <property type="molecule type" value="Genomic_DNA"/>
</dbReference>
<keyword evidence="6" id="KW-1185">Reference proteome</keyword>
<dbReference type="OrthoDB" id="2018619at2759"/>
<evidence type="ECO:0000256" key="1">
    <source>
        <dbReference type="ARBA" id="ARBA00022723"/>
    </source>
</evidence>
<dbReference type="CDD" id="cd12148">
    <property type="entry name" value="fungal_TF_MHR"/>
    <property type="match status" value="1"/>
</dbReference>
<dbReference type="PROSITE" id="PS00463">
    <property type="entry name" value="ZN2_CY6_FUNGAL_1"/>
    <property type="match status" value="1"/>
</dbReference>
<protein>
    <submittedName>
        <fullName evidence="5">Fungal specific transcription factor domain-containing protein</fullName>
    </submittedName>
</protein>
<dbReference type="GO" id="GO:0003677">
    <property type="term" value="F:DNA binding"/>
    <property type="evidence" value="ECO:0007669"/>
    <property type="project" value="InterPro"/>
</dbReference>
<dbReference type="InterPro" id="IPR050797">
    <property type="entry name" value="Carb_Metab_Trans_Reg"/>
</dbReference>
<dbReference type="GO" id="GO:0000981">
    <property type="term" value="F:DNA-binding transcription factor activity, RNA polymerase II-specific"/>
    <property type="evidence" value="ECO:0007669"/>
    <property type="project" value="InterPro"/>
</dbReference>
<organism evidence="5 6">
    <name type="scientific">Moelleriella libera RCEF 2490</name>
    <dbReference type="NCBI Taxonomy" id="1081109"/>
    <lineage>
        <taxon>Eukaryota</taxon>
        <taxon>Fungi</taxon>
        <taxon>Dikarya</taxon>
        <taxon>Ascomycota</taxon>
        <taxon>Pezizomycotina</taxon>
        <taxon>Sordariomycetes</taxon>
        <taxon>Hypocreomycetidae</taxon>
        <taxon>Hypocreales</taxon>
        <taxon>Clavicipitaceae</taxon>
        <taxon>Moelleriella</taxon>
    </lineage>
</organism>
<dbReference type="GO" id="GO:0008270">
    <property type="term" value="F:zinc ion binding"/>
    <property type="evidence" value="ECO:0007669"/>
    <property type="project" value="InterPro"/>
</dbReference>
<accession>A0A168ENZ9</accession>
<reference evidence="5 6" key="1">
    <citation type="journal article" date="2016" name="Genome Biol. Evol.">
        <title>Divergent and convergent evolution of fungal pathogenicity.</title>
        <authorList>
            <person name="Shang Y."/>
            <person name="Xiao G."/>
            <person name="Zheng P."/>
            <person name="Cen K."/>
            <person name="Zhan S."/>
            <person name="Wang C."/>
        </authorList>
    </citation>
    <scope>NUCLEOTIDE SEQUENCE [LARGE SCALE GENOMIC DNA]</scope>
    <source>
        <strain evidence="5 6">RCEF 2490</strain>
    </source>
</reference>
<evidence type="ECO:0000313" key="5">
    <source>
        <dbReference type="EMBL" id="KZZ98999.1"/>
    </source>
</evidence>
<dbReference type="STRING" id="1081109.A0A168ENZ9"/>
<evidence type="ECO:0000313" key="6">
    <source>
        <dbReference type="Proteomes" id="UP000078544"/>
    </source>
</evidence>
<dbReference type="SUPFAM" id="SSF57701">
    <property type="entry name" value="Zn2/Cys6 DNA-binding domain"/>
    <property type="match status" value="1"/>
</dbReference>
<dbReference type="InterPro" id="IPR001138">
    <property type="entry name" value="Zn2Cys6_DnaBD"/>
</dbReference>
<dbReference type="Pfam" id="PF04082">
    <property type="entry name" value="Fungal_trans"/>
    <property type="match status" value="1"/>
</dbReference>
<name>A0A168ENZ9_9HYPO</name>
<proteinExistence type="predicted"/>
<feature type="domain" description="Zn(2)-C6 fungal-type" evidence="4">
    <location>
        <begin position="59"/>
        <end position="88"/>
    </location>
</feature>
<feature type="compositionally biased region" description="Low complexity" evidence="3">
    <location>
        <begin position="109"/>
        <end position="119"/>
    </location>
</feature>
<dbReference type="PANTHER" id="PTHR31668">
    <property type="entry name" value="GLUCOSE TRANSPORT TRANSCRIPTION REGULATOR RGT1-RELATED-RELATED"/>
    <property type="match status" value="1"/>
</dbReference>
<dbReference type="Proteomes" id="UP000078544">
    <property type="component" value="Unassembled WGS sequence"/>
</dbReference>
<feature type="region of interest" description="Disordered" evidence="3">
    <location>
        <begin position="109"/>
        <end position="153"/>
    </location>
</feature>
<comment type="caution">
    <text evidence="5">The sequence shown here is derived from an EMBL/GenBank/DDBJ whole genome shotgun (WGS) entry which is preliminary data.</text>
</comment>
<dbReference type="CDD" id="cd00067">
    <property type="entry name" value="GAL4"/>
    <property type="match status" value="1"/>
</dbReference>
<dbReference type="PROSITE" id="PS50048">
    <property type="entry name" value="ZN2_CY6_FUNGAL_2"/>
    <property type="match status" value="1"/>
</dbReference>
<sequence>MDGGDSSGSNLPGQASDYAQPGDRSDVGSEPGSYGRPRKFVIQSTFGVPRERRSRKSRPCDACRRRKTACIIAVEPPCAFCKSRGIPCQSTSSGDGRYYPNSEYNSNYGGPSYSPSAYSGGPGDREGLDSRGSPNTAKSSPQTITSPAANDLTSRYGHDATAAAYSSVGFSRDKVKTEPDTSVSGMNIVQPALNSPESSVGGSAHTLEDNPGRATYFLGSTAEQDPFVLDAFSYGILSESSTVDANVVQLHRGGTDVDDLPLHFLFLSMGHPKHSNKSREEASDAIETKVWPHADVLVRLYFKYVHPVLPIMSKVRFLRRYASNRKSIPACLRGAVYALASVFWSEDPATRTGDSFPFEQHEIVDQAHRALRREIENPNLFVVQACLLLIHVQAPTMDAMEAPSTFTLAAQATACAQLIGLHQDPGEWNLEPVEKKLRRKIWWATFMTDCWAAIALGNPPHISETSFNTVAVDIEDMRCDEDVPDDLRYLVDLQNAYFDVSSGARFLEHVKVTTYLRGVLDCSFQVKLRQPDVQKLQGPAQLASIQDKLKDWPSLLPSCLAVPRNRDPALSCYNCPLHLTLYATKVLLYRALMHPATKAAKGILDSNLRTWFPHALSDFAQFTEFFVSINPGDLRGFWGRHARSQLILCGNFLVYLFLMAAERPHIEAAHKMLEDFRVKVNKIAQTDHIPTKALIRPTTIRTNSFFAQAAEVMRHGPEASITEPITICGPDGPTGS</sequence>
<dbReference type="PANTHER" id="PTHR31668:SF23">
    <property type="entry name" value="ZN(II)2CYS6 TRANSCRIPTION FACTOR (EUROFUNG)"/>
    <property type="match status" value="1"/>
</dbReference>
<feature type="region of interest" description="Disordered" evidence="3">
    <location>
        <begin position="1"/>
        <end position="59"/>
    </location>
</feature>
<dbReference type="GO" id="GO:0006351">
    <property type="term" value="P:DNA-templated transcription"/>
    <property type="evidence" value="ECO:0007669"/>
    <property type="project" value="InterPro"/>
</dbReference>
<dbReference type="GO" id="GO:0001080">
    <property type="term" value="P:nitrogen catabolite activation of transcription from RNA polymerase II promoter"/>
    <property type="evidence" value="ECO:0007669"/>
    <property type="project" value="TreeGrafter"/>
</dbReference>
<dbReference type="AlphaFoldDB" id="A0A168ENZ9"/>
<keyword evidence="1" id="KW-0479">Metal-binding</keyword>
<feature type="compositionally biased region" description="Polar residues" evidence="3">
    <location>
        <begin position="180"/>
        <end position="201"/>
    </location>
</feature>
<dbReference type="InterPro" id="IPR007219">
    <property type="entry name" value="XnlR_reg_dom"/>
</dbReference>
<feature type="region of interest" description="Disordered" evidence="3">
    <location>
        <begin position="176"/>
        <end position="204"/>
    </location>
</feature>